<dbReference type="EMBL" id="DXDX01000136">
    <property type="protein sequence ID" value="HIY21693.1"/>
    <property type="molecule type" value="Genomic_DNA"/>
</dbReference>
<evidence type="ECO:0000313" key="2">
    <source>
        <dbReference type="Proteomes" id="UP000823868"/>
    </source>
</evidence>
<accession>A0A9D2BZC7</accession>
<proteinExistence type="predicted"/>
<name>A0A9D2BZC7_9FIRM</name>
<sequence>MEYHIFDLKRHIDAYFQGTCSRSELGAWGKEAFYDLLTGGYIEQKKLVLYPFLKTISQFHLEENDSLDVYPSTEEEIQAIQRILQGKQAYSYQIVLSLPPRFQPPSAPLWERAKHAVDTLLRTSAYPDDFASLMDSILQLPRSDRTLFDRLQREIAAFCSALWDTDTSRFQAPLRLYAHRSNSDIRLLKLRDLLACYTGSQNFICLISYEGGEPTLQLFL</sequence>
<evidence type="ECO:0000313" key="1">
    <source>
        <dbReference type="EMBL" id="HIY21693.1"/>
    </source>
</evidence>
<protein>
    <submittedName>
        <fullName evidence="1">Uncharacterized protein</fullName>
    </submittedName>
</protein>
<comment type="caution">
    <text evidence="1">The sequence shown here is derived from an EMBL/GenBank/DDBJ whole genome shotgun (WGS) entry which is preliminary data.</text>
</comment>
<dbReference type="AlphaFoldDB" id="A0A9D2BZC7"/>
<gene>
    <name evidence="1" type="ORF">H9841_07335</name>
</gene>
<organism evidence="1 2">
    <name type="scientific">Candidatus Flavonifractor merdigallinarum</name>
    <dbReference type="NCBI Taxonomy" id="2838589"/>
    <lineage>
        <taxon>Bacteria</taxon>
        <taxon>Bacillati</taxon>
        <taxon>Bacillota</taxon>
        <taxon>Clostridia</taxon>
        <taxon>Eubacteriales</taxon>
        <taxon>Oscillospiraceae</taxon>
        <taxon>Flavonifractor</taxon>
    </lineage>
</organism>
<dbReference type="Proteomes" id="UP000823868">
    <property type="component" value="Unassembled WGS sequence"/>
</dbReference>
<reference evidence="1" key="2">
    <citation type="submission" date="2021-04" db="EMBL/GenBank/DDBJ databases">
        <authorList>
            <person name="Gilroy R."/>
        </authorList>
    </citation>
    <scope>NUCLEOTIDE SEQUENCE</scope>
    <source>
        <strain evidence="1">ChiBcec16_6824</strain>
    </source>
</reference>
<reference evidence="1" key="1">
    <citation type="journal article" date="2021" name="PeerJ">
        <title>Extensive microbial diversity within the chicken gut microbiome revealed by metagenomics and culture.</title>
        <authorList>
            <person name="Gilroy R."/>
            <person name="Ravi A."/>
            <person name="Getino M."/>
            <person name="Pursley I."/>
            <person name="Horton D.L."/>
            <person name="Alikhan N.F."/>
            <person name="Baker D."/>
            <person name="Gharbi K."/>
            <person name="Hall N."/>
            <person name="Watson M."/>
            <person name="Adriaenssens E.M."/>
            <person name="Foster-Nyarko E."/>
            <person name="Jarju S."/>
            <person name="Secka A."/>
            <person name="Antonio M."/>
            <person name="Oren A."/>
            <person name="Chaudhuri R.R."/>
            <person name="La Ragione R."/>
            <person name="Hildebrand F."/>
            <person name="Pallen M.J."/>
        </authorList>
    </citation>
    <scope>NUCLEOTIDE SEQUENCE</scope>
    <source>
        <strain evidence="1">ChiBcec16_6824</strain>
    </source>
</reference>